<evidence type="ECO:0000313" key="3">
    <source>
        <dbReference type="Proteomes" id="UP000298313"/>
    </source>
</evidence>
<proteinExistence type="predicted"/>
<feature type="region of interest" description="Disordered" evidence="1">
    <location>
        <begin position="44"/>
        <end position="74"/>
    </location>
</feature>
<dbReference type="RefSeq" id="WP_134524421.1">
    <property type="nucleotide sequence ID" value="NZ_SOHH01000087.1"/>
</dbReference>
<comment type="caution">
    <text evidence="2">The sequence shown here is derived from an EMBL/GenBank/DDBJ whole genome shotgun (WGS) entry which is preliminary data.</text>
</comment>
<keyword evidence="3" id="KW-1185">Reference proteome</keyword>
<evidence type="ECO:0000256" key="1">
    <source>
        <dbReference type="SAM" id="MobiDB-lite"/>
    </source>
</evidence>
<organism evidence="2 3">
    <name type="scientific">Cryobacterium fucosi</name>
    <dbReference type="NCBI Taxonomy" id="1259157"/>
    <lineage>
        <taxon>Bacteria</taxon>
        <taxon>Bacillati</taxon>
        <taxon>Actinomycetota</taxon>
        <taxon>Actinomycetes</taxon>
        <taxon>Micrococcales</taxon>
        <taxon>Microbacteriaceae</taxon>
        <taxon>Cryobacterium</taxon>
    </lineage>
</organism>
<dbReference type="EMBL" id="SOHH01000087">
    <property type="protein sequence ID" value="TFD74778.1"/>
    <property type="molecule type" value="Genomic_DNA"/>
</dbReference>
<name>A0A4R9B2X7_9MICO</name>
<dbReference type="AlphaFoldDB" id="A0A4R9B2X7"/>
<accession>A0A4R9B2X7</accession>
<evidence type="ECO:0000313" key="2">
    <source>
        <dbReference type="EMBL" id="TFD74778.1"/>
    </source>
</evidence>
<protein>
    <submittedName>
        <fullName evidence="2">Uncharacterized protein</fullName>
    </submittedName>
</protein>
<feature type="compositionally biased region" description="Pro residues" evidence="1">
    <location>
        <begin position="45"/>
        <end position="54"/>
    </location>
</feature>
<reference evidence="2 3" key="1">
    <citation type="submission" date="2019-03" db="EMBL/GenBank/DDBJ databases">
        <title>Genomics of glacier-inhabiting Cryobacterium strains.</title>
        <authorList>
            <person name="Liu Q."/>
            <person name="Xin Y.-H."/>
        </authorList>
    </citation>
    <scope>NUCLEOTIDE SEQUENCE [LARGE SCALE GENOMIC DNA]</scope>
    <source>
        <strain evidence="2 3">Hh4</strain>
    </source>
</reference>
<gene>
    <name evidence="2" type="ORF">E3T48_12725</name>
</gene>
<sequence>MPGLVCGALAGVLIEAGGPGSAFFGAAVVGAVLLVPAGIIRWVTPPTPSRPVGPVPGARRAQAPGPLGSAPNCD</sequence>
<dbReference type="Proteomes" id="UP000298313">
    <property type="component" value="Unassembled WGS sequence"/>
</dbReference>